<evidence type="ECO:0000256" key="1">
    <source>
        <dbReference type="ARBA" id="ARBA00008791"/>
    </source>
</evidence>
<dbReference type="PANTHER" id="PTHR46553:SF3">
    <property type="entry name" value="ADENINE NUCLEOTIDE ALPHA HYDROLASES-LIKE SUPERFAMILY PROTEIN"/>
    <property type="match status" value="1"/>
</dbReference>
<dbReference type="PANTHER" id="PTHR46553">
    <property type="entry name" value="ADENINE NUCLEOTIDE ALPHA HYDROLASES-LIKE SUPERFAMILY PROTEIN"/>
    <property type="match status" value="1"/>
</dbReference>
<dbReference type="Proteomes" id="UP001057738">
    <property type="component" value="Chromosome"/>
</dbReference>
<dbReference type="GeneID" id="95577636"/>
<proteinExistence type="inferred from homology"/>
<dbReference type="CDD" id="cd23659">
    <property type="entry name" value="USP_At3g01520-like"/>
    <property type="match status" value="1"/>
</dbReference>
<gene>
    <name evidence="3" type="ORF">NRK68_29370</name>
</gene>
<protein>
    <submittedName>
        <fullName evidence="3">Universal stress protein</fullName>
    </submittedName>
</protein>
<dbReference type="InterPro" id="IPR006015">
    <property type="entry name" value="Universal_stress_UspA"/>
</dbReference>
<dbReference type="Pfam" id="PF00582">
    <property type="entry name" value="Usp"/>
    <property type="match status" value="1"/>
</dbReference>
<dbReference type="SUPFAM" id="SSF52402">
    <property type="entry name" value="Adenine nucleotide alpha hydrolases-like"/>
    <property type="match status" value="1"/>
</dbReference>
<evidence type="ECO:0000259" key="2">
    <source>
        <dbReference type="Pfam" id="PF00582"/>
    </source>
</evidence>
<sequence>MSEPAIEPLIVVGVDGSRHSVEAVRWAVQQARLMGGRVHAVMAWDWNRNPFALGMAEARFAEQEAVTAEEAARRKLADTVTAAVGASPGVPVFRRVEQGSPAQVLVDASKEADLTVVGTRGYGGFKGALLGSVSQQVVQYSAGTVVLVRENENEDEDEGAGDSGNGA</sequence>
<keyword evidence="4" id="KW-1185">Reference proteome</keyword>
<evidence type="ECO:0000313" key="3">
    <source>
        <dbReference type="EMBL" id="UUY50978.1"/>
    </source>
</evidence>
<dbReference type="EMBL" id="CP102514">
    <property type="protein sequence ID" value="UUY50978.1"/>
    <property type="molecule type" value="Genomic_DNA"/>
</dbReference>
<feature type="domain" description="UspA" evidence="2">
    <location>
        <begin position="10"/>
        <end position="149"/>
    </location>
</feature>
<dbReference type="PRINTS" id="PR01438">
    <property type="entry name" value="UNVRSLSTRESS"/>
</dbReference>
<evidence type="ECO:0000313" key="4">
    <source>
        <dbReference type="Proteomes" id="UP001057738"/>
    </source>
</evidence>
<reference evidence="3" key="1">
    <citation type="submission" date="2022-08" db="EMBL/GenBank/DDBJ databases">
        <authorList>
            <person name="Tian L."/>
        </authorList>
    </citation>
    <scope>NUCLEOTIDE SEQUENCE</scope>
    <source>
        <strain evidence="3">CM253</strain>
    </source>
</reference>
<accession>A0ABY5Q548</accession>
<dbReference type="RefSeq" id="WP_257857220.1">
    <property type="nucleotide sequence ID" value="NZ_CP102514.1"/>
</dbReference>
<dbReference type="Gene3D" id="3.40.50.620">
    <property type="entry name" value="HUPs"/>
    <property type="match status" value="1"/>
</dbReference>
<organism evidence="3 4">
    <name type="scientific">Streptomyces yangpuensis</name>
    <dbReference type="NCBI Taxonomy" id="1648182"/>
    <lineage>
        <taxon>Bacteria</taxon>
        <taxon>Bacillati</taxon>
        <taxon>Actinomycetota</taxon>
        <taxon>Actinomycetes</taxon>
        <taxon>Kitasatosporales</taxon>
        <taxon>Streptomycetaceae</taxon>
        <taxon>Streptomyces</taxon>
    </lineage>
</organism>
<comment type="similarity">
    <text evidence="1">Belongs to the universal stress protein A family.</text>
</comment>
<dbReference type="InterPro" id="IPR014729">
    <property type="entry name" value="Rossmann-like_a/b/a_fold"/>
</dbReference>
<dbReference type="InterPro" id="IPR006016">
    <property type="entry name" value="UspA"/>
</dbReference>
<name>A0ABY5Q548_9ACTN</name>